<evidence type="ECO:0000313" key="2">
    <source>
        <dbReference type="Proteomes" id="UP000813018"/>
    </source>
</evidence>
<keyword evidence="2" id="KW-1185">Reference proteome</keyword>
<sequence>MHSTVFKFGEGSPFIKSGRPVKQEIKDRLLWQAMRVAKTGKDVFKYGLIIYTPIPAYLNGPLTLEIYWDFKSPDEFPVN</sequence>
<dbReference type="EMBL" id="JAHYXK010000007">
    <property type="protein sequence ID" value="MBW7467444.1"/>
    <property type="molecule type" value="Genomic_DNA"/>
</dbReference>
<reference evidence="1 2" key="1">
    <citation type="journal article" date="2016" name="Int. J. Syst. Evol. Microbiol.">
        <title>Pontibacter aydingkolensis sp. nov., isolated from soil of a salt lake.</title>
        <authorList>
            <person name="Osman G."/>
            <person name="Zhang T."/>
            <person name="Lou K."/>
            <person name="Gao Y."/>
            <person name="Chang W."/>
            <person name="Lin Q."/>
            <person name="Yang H.M."/>
            <person name="Huo X.D."/>
            <person name="Wang N."/>
        </authorList>
    </citation>
    <scope>NUCLEOTIDE SEQUENCE [LARGE SCALE GENOMIC DNA]</scope>
    <source>
        <strain evidence="1 2">KACC 19255</strain>
    </source>
</reference>
<comment type="caution">
    <text evidence="1">The sequence shown here is derived from an EMBL/GenBank/DDBJ whole genome shotgun (WGS) entry which is preliminary data.</text>
</comment>
<proteinExistence type="predicted"/>
<dbReference type="Proteomes" id="UP000813018">
    <property type="component" value="Unassembled WGS sequence"/>
</dbReference>
<organism evidence="1 2">
    <name type="scientific">Pontibacter aydingkolensis</name>
    <dbReference type="NCBI Taxonomy" id="1911536"/>
    <lineage>
        <taxon>Bacteria</taxon>
        <taxon>Pseudomonadati</taxon>
        <taxon>Bacteroidota</taxon>
        <taxon>Cytophagia</taxon>
        <taxon>Cytophagales</taxon>
        <taxon>Hymenobacteraceae</taxon>
        <taxon>Pontibacter</taxon>
    </lineage>
</organism>
<name>A0ABS7CUB4_9BACT</name>
<gene>
    <name evidence="1" type="ORF">K0O23_10205</name>
</gene>
<evidence type="ECO:0000313" key="1">
    <source>
        <dbReference type="EMBL" id="MBW7467444.1"/>
    </source>
</evidence>
<accession>A0ABS7CUB4</accession>
<dbReference type="RefSeq" id="WP_219877324.1">
    <property type="nucleotide sequence ID" value="NZ_JAHYXK010000007.1"/>
</dbReference>
<protein>
    <submittedName>
        <fullName evidence="1">Uncharacterized protein</fullName>
    </submittedName>
</protein>